<proteinExistence type="predicted"/>
<sequence length="388" mass="42703">MRRWFWIAALLVFATVAFKPLLFRAGEALLVIEDVAAGPGASRLKAWRAAPVREAITYRLSGKTNTSDVYRPGGGEQARAIVVLVPGIVRLGNDDPRIVAFAETMARSRFLVFVPDLQSLRDLSIRSEDVGELSALTWHIASKETAGAEKSVGIVAFSYAAGPAILAAMDPQTRRLVRFVYTVGTYYDIVSLGTYLTTGYFREGPDRRWQTQTPSSYATWVFVHSSAAWLKDPTDRRILRAMSEAKLADPDVDVRGFAVQLGPEGQAVYRLLLNRDPEKAARLISELPASLLAEFQRLDLRLRNMADLKATLILVHGRDDTLIPYSESVRLAAAADADRTHLFIIGSLAHVELGASGTLDLWTLARASYLLLSERDAMPPPVAHRLSG</sequence>
<dbReference type="RefSeq" id="WP_209604944.1">
    <property type="nucleotide sequence ID" value="NZ_JAGILA010000007.1"/>
</dbReference>
<keyword evidence="2" id="KW-1185">Reference proteome</keyword>
<organism evidence="1 2">
    <name type="scientific">Sinorhizobium kostiense</name>
    <dbReference type="NCBI Taxonomy" id="76747"/>
    <lineage>
        <taxon>Bacteria</taxon>
        <taxon>Pseudomonadati</taxon>
        <taxon>Pseudomonadota</taxon>
        <taxon>Alphaproteobacteria</taxon>
        <taxon>Hyphomicrobiales</taxon>
        <taxon>Rhizobiaceae</taxon>
        <taxon>Sinorhizobium/Ensifer group</taxon>
        <taxon>Sinorhizobium</taxon>
    </lineage>
</organism>
<evidence type="ECO:0000313" key="2">
    <source>
        <dbReference type="Proteomes" id="UP000730739"/>
    </source>
</evidence>
<dbReference type="SUPFAM" id="SSF53474">
    <property type="entry name" value="alpha/beta-Hydrolases"/>
    <property type="match status" value="1"/>
</dbReference>
<dbReference type="InterPro" id="IPR029058">
    <property type="entry name" value="AB_hydrolase_fold"/>
</dbReference>
<dbReference type="EMBL" id="JAGILA010000007">
    <property type="protein sequence ID" value="MBP2238169.1"/>
    <property type="molecule type" value="Genomic_DNA"/>
</dbReference>
<reference evidence="1 2" key="1">
    <citation type="submission" date="2021-03" db="EMBL/GenBank/DDBJ databases">
        <title>Genomic Encyclopedia of Type Strains, Phase IV (KMG-IV): sequencing the most valuable type-strain genomes for metagenomic binning, comparative biology and taxonomic classification.</title>
        <authorList>
            <person name="Goeker M."/>
        </authorList>
    </citation>
    <scope>NUCLEOTIDE SEQUENCE [LARGE SCALE GENOMIC DNA]</scope>
    <source>
        <strain evidence="1 2">DSM 13372</strain>
    </source>
</reference>
<evidence type="ECO:0000313" key="1">
    <source>
        <dbReference type="EMBL" id="MBP2238169.1"/>
    </source>
</evidence>
<name>A0ABS4R798_9HYPH</name>
<protein>
    <submittedName>
        <fullName evidence="1">Acetyl esterase/lipase</fullName>
    </submittedName>
</protein>
<comment type="caution">
    <text evidence="1">The sequence shown here is derived from an EMBL/GenBank/DDBJ whole genome shotgun (WGS) entry which is preliminary data.</text>
</comment>
<dbReference type="Proteomes" id="UP000730739">
    <property type="component" value="Unassembled WGS sequence"/>
</dbReference>
<gene>
    <name evidence="1" type="ORF">J2Z31_004696</name>
</gene>
<dbReference type="Gene3D" id="3.40.50.1820">
    <property type="entry name" value="alpha/beta hydrolase"/>
    <property type="match status" value="1"/>
</dbReference>
<accession>A0ABS4R798</accession>